<dbReference type="PANTHER" id="PTHR31635:SF196">
    <property type="entry name" value="REVERSE TRANSCRIPTASE DOMAIN-CONTAINING PROTEIN-RELATED"/>
    <property type="match status" value="1"/>
</dbReference>
<organism evidence="1 2">
    <name type="scientific">Seriola lalandi dorsalis</name>
    <dbReference type="NCBI Taxonomy" id="1841481"/>
    <lineage>
        <taxon>Eukaryota</taxon>
        <taxon>Metazoa</taxon>
        <taxon>Chordata</taxon>
        <taxon>Craniata</taxon>
        <taxon>Vertebrata</taxon>
        <taxon>Euteleostomi</taxon>
        <taxon>Actinopterygii</taxon>
        <taxon>Neopterygii</taxon>
        <taxon>Teleostei</taxon>
        <taxon>Neoteleostei</taxon>
        <taxon>Acanthomorphata</taxon>
        <taxon>Carangaria</taxon>
        <taxon>Carangiformes</taxon>
        <taxon>Carangidae</taxon>
        <taxon>Seriola</taxon>
    </lineage>
</organism>
<accession>A0A3B4XD94</accession>
<dbReference type="AlphaFoldDB" id="A0A3B4XD94"/>
<proteinExistence type="predicted"/>
<protein>
    <recommendedName>
        <fullName evidence="3">Reverse transcriptase domain-containing protein</fullName>
    </recommendedName>
</protein>
<name>A0A3B4XD94_SERLL</name>
<dbReference type="Ensembl" id="ENSSLDT00000014518.1">
    <property type="protein sequence ID" value="ENSSLDP00000013996.1"/>
    <property type="gene ID" value="ENSSLDG00000011170.1"/>
</dbReference>
<reference evidence="1" key="2">
    <citation type="submission" date="2025-09" db="UniProtKB">
        <authorList>
            <consortium name="Ensembl"/>
        </authorList>
    </citation>
    <scope>IDENTIFICATION</scope>
</reference>
<reference evidence="1" key="1">
    <citation type="submission" date="2025-08" db="UniProtKB">
        <authorList>
            <consortium name="Ensembl"/>
        </authorList>
    </citation>
    <scope>IDENTIFICATION</scope>
</reference>
<dbReference type="PANTHER" id="PTHR31635">
    <property type="entry name" value="REVERSE TRANSCRIPTASE DOMAIN-CONTAINING PROTEIN-RELATED"/>
    <property type="match status" value="1"/>
</dbReference>
<keyword evidence="2" id="KW-1185">Reference proteome</keyword>
<evidence type="ECO:0008006" key="3">
    <source>
        <dbReference type="Google" id="ProtNLM"/>
    </source>
</evidence>
<dbReference type="GeneTree" id="ENSGT00940000163737"/>
<evidence type="ECO:0000313" key="1">
    <source>
        <dbReference type="Ensembl" id="ENSSLDP00000013996.1"/>
    </source>
</evidence>
<evidence type="ECO:0000313" key="2">
    <source>
        <dbReference type="Proteomes" id="UP000261360"/>
    </source>
</evidence>
<sequence>MEKQKQNKTIIEELKDRKIEVTIDNLNKNKSPGSDGLTAEFYIRFKEQLAPLLLDLYHTMQEQQKTPKSFTTGMITVIYKNKGERNIISNYRPISLLNTDYKILTKTLANRIK</sequence>
<dbReference type="Proteomes" id="UP000261360">
    <property type="component" value="Unplaced"/>
</dbReference>